<dbReference type="PANTHER" id="PTHR46082">
    <property type="entry name" value="ATP/GTP-BINDING PROTEIN-RELATED"/>
    <property type="match status" value="1"/>
</dbReference>
<dbReference type="Gene3D" id="3.40.50.300">
    <property type="entry name" value="P-loop containing nucleotide triphosphate hydrolases"/>
    <property type="match status" value="1"/>
</dbReference>
<protein>
    <submittedName>
        <fullName evidence="4">Kinesin light chain</fullName>
    </submittedName>
</protein>
<dbReference type="RefSeq" id="XP_045952695.1">
    <property type="nucleotide sequence ID" value="XM_046098689.1"/>
</dbReference>
<dbReference type="SUPFAM" id="SSF52540">
    <property type="entry name" value="P-loop containing nucleoside triphosphate hydrolases"/>
    <property type="match status" value="1"/>
</dbReference>
<dbReference type="Pfam" id="PF13374">
    <property type="entry name" value="TPR_10"/>
    <property type="match status" value="3"/>
</dbReference>
<feature type="repeat" description="TPR" evidence="1">
    <location>
        <begin position="727"/>
        <end position="760"/>
    </location>
</feature>
<comment type="caution">
    <text evidence="4">The sequence shown here is derived from an EMBL/GenBank/DDBJ whole genome shotgun (WGS) entry which is preliminary data.</text>
</comment>
<evidence type="ECO:0000259" key="3">
    <source>
        <dbReference type="Pfam" id="PF01048"/>
    </source>
</evidence>
<dbReference type="InterPro" id="IPR019734">
    <property type="entry name" value="TPR_rpt"/>
</dbReference>
<organism evidence="4 5">
    <name type="scientific">Truncatella angustata</name>
    <dbReference type="NCBI Taxonomy" id="152316"/>
    <lineage>
        <taxon>Eukaryota</taxon>
        <taxon>Fungi</taxon>
        <taxon>Dikarya</taxon>
        <taxon>Ascomycota</taxon>
        <taxon>Pezizomycotina</taxon>
        <taxon>Sordariomycetes</taxon>
        <taxon>Xylariomycetidae</taxon>
        <taxon>Amphisphaeriales</taxon>
        <taxon>Sporocadaceae</taxon>
        <taxon>Truncatella</taxon>
    </lineage>
</organism>
<dbReference type="SUPFAM" id="SSF48452">
    <property type="entry name" value="TPR-like"/>
    <property type="match status" value="2"/>
</dbReference>
<name>A0A9P8RN31_9PEZI</name>
<dbReference type="SUPFAM" id="SSF53167">
    <property type="entry name" value="Purine and uridine phosphorylases"/>
    <property type="match status" value="1"/>
</dbReference>
<dbReference type="InterPro" id="IPR027417">
    <property type="entry name" value="P-loop_NTPase"/>
</dbReference>
<dbReference type="Gene3D" id="3.40.50.1580">
    <property type="entry name" value="Nucleoside phosphorylase domain"/>
    <property type="match status" value="1"/>
</dbReference>
<evidence type="ECO:0000259" key="2">
    <source>
        <dbReference type="Pfam" id="PF00931"/>
    </source>
</evidence>
<evidence type="ECO:0000256" key="1">
    <source>
        <dbReference type="PROSITE-ProRule" id="PRU00339"/>
    </source>
</evidence>
<dbReference type="OrthoDB" id="626167at2759"/>
<gene>
    <name evidence="4" type="ORF">BKA67DRAFT_525740</name>
</gene>
<dbReference type="InterPro" id="IPR035994">
    <property type="entry name" value="Nucleoside_phosphorylase_sf"/>
</dbReference>
<dbReference type="Proteomes" id="UP000758603">
    <property type="component" value="Unassembled WGS sequence"/>
</dbReference>
<dbReference type="SMART" id="SM00028">
    <property type="entry name" value="TPR"/>
    <property type="match status" value="3"/>
</dbReference>
<evidence type="ECO:0000313" key="5">
    <source>
        <dbReference type="Proteomes" id="UP000758603"/>
    </source>
</evidence>
<feature type="domain" description="Nucleoside phosphorylase" evidence="3">
    <location>
        <begin position="19"/>
        <end position="310"/>
    </location>
</feature>
<accession>A0A9P8RN31</accession>
<dbReference type="GO" id="GO:0009116">
    <property type="term" value="P:nucleoside metabolic process"/>
    <property type="evidence" value="ECO:0007669"/>
    <property type="project" value="InterPro"/>
</dbReference>
<dbReference type="GO" id="GO:0043531">
    <property type="term" value="F:ADP binding"/>
    <property type="evidence" value="ECO:0007669"/>
    <property type="project" value="InterPro"/>
</dbReference>
<dbReference type="PANTHER" id="PTHR46082:SF11">
    <property type="entry name" value="AAA+ ATPASE DOMAIN-CONTAINING PROTEIN-RELATED"/>
    <property type="match status" value="1"/>
</dbReference>
<dbReference type="Pfam" id="PF01048">
    <property type="entry name" value="PNP_UDP_1"/>
    <property type="match status" value="1"/>
</dbReference>
<feature type="domain" description="NB-ARC" evidence="2">
    <location>
        <begin position="346"/>
        <end position="512"/>
    </location>
</feature>
<proteinExistence type="predicted"/>
<dbReference type="AlphaFoldDB" id="A0A9P8RN31"/>
<dbReference type="PROSITE" id="PS50005">
    <property type="entry name" value="TPR"/>
    <property type="match status" value="1"/>
</dbReference>
<dbReference type="GO" id="GO:0003824">
    <property type="term" value="F:catalytic activity"/>
    <property type="evidence" value="ECO:0007669"/>
    <property type="project" value="InterPro"/>
</dbReference>
<dbReference type="Gene3D" id="1.25.40.10">
    <property type="entry name" value="Tetratricopeptide repeat domain"/>
    <property type="match status" value="2"/>
</dbReference>
<reference evidence="4" key="1">
    <citation type="journal article" date="2021" name="Nat. Commun.">
        <title>Genetic determinants of endophytism in the Arabidopsis root mycobiome.</title>
        <authorList>
            <person name="Mesny F."/>
            <person name="Miyauchi S."/>
            <person name="Thiergart T."/>
            <person name="Pickel B."/>
            <person name="Atanasova L."/>
            <person name="Karlsson M."/>
            <person name="Huettel B."/>
            <person name="Barry K.W."/>
            <person name="Haridas S."/>
            <person name="Chen C."/>
            <person name="Bauer D."/>
            <person name="Andreopoulos W."/>
            <person name="Pangilinan J."/>
            <person name="LaButti K."/>
            <person name="Riley R."/>
            <person name="Lipzen A."/>
            <person name="Clum A."/>
            <person name="Drula E."/>
            <person name="Henrissat B."/>
            <person name="Kohler A."/>
            <person name="Grigoriev I.V."/>
            <person name="Martin F.M."/>
            <person name="Hacquard S."/>
        </authorList>
    </citation>
    <scope>NUCLEOTIDE SEQUENCE</scope>
    <source>
        <strain evidence="4">MPI-SDFR-AT-0073</strain>
    </source>
</reference>
<keyword evidence="1" id="KW-0802">TPR repeat</keyword>
<dbReference type="InterPro" id="IPR011990">
    <property type="entry name" value="TPR-like_helical_dom_sf"/>
</dbReference>
<dbReference type="Pfam" id="PF00931">
    <property type="entry name" value="NB-ARC"/>
    <property type="match status" value="1"/>
</dbReference>
<dbReference type="InterPro" id="IPR002182">
    <property type="entry name" value="NB-ARC"/>
</dbReference>
<dbReference type="InterPro" id="IPR000845">
    <property type="entry name" value="Nucleoside_phosphorylase_d"/>
</dbReference>
<dbReference type="InterPro" id="IPR053137">
    <property type="entry name" value="NLR-like"/>
</dbReference>
<dbReference type="EMBL" id="JAGPXC010000010">
    <property type="protein sequence ID" value="KAH6646181.1"/>
    <property type="molecule type" value="Genomic_DNA"/>
</dbReference>
<dbReference type="GeneID" id="70127581"/>
<sequence length="957" mass="107747">MSTPSEKKRPRLDSREYTVGWISALPIEYAAATAMLDEQHEPPDRQGNDDTLYTLGQIHGHNVVIACLPAGLIGMSSAANIATLLSTRFPNAKIGLMVGVGGGVPSDHVDIRLGDVVVSQPEHGHGGVLQYDMGKRLPNGKFEKTSHLDKPPRLLLNALAEVQKNHDLDESAFVGYLASLEAKPKFSRQRAGPDRLFRSDYHHAVEGPDCTRCDAQSLIKRSHRSEEEQVQIHYGTIASANSLIKDGVERDRLSQGLDNKILCFEMEAAGLMNNFPCLVIRGICYYADSHKNKKWQPYAAATAAAYAKEILSVISRKEVADLAPIKAPWVLPFNRNPQFTGRNDVLESLCHCLRNPEYHSYAAIYGLGGSGKSAVAIELAYRTREKNPGCAVFWVSSFHIDGFKDSYREIAIHLQIPGADDLERDMLSQVRRKLSGEYQGRWLMIIDNVDDKNVLFHTGTNGRRLYDELPRSRHGVVLFTTRNRKIAIDLAQNQSHHLGEMKVTEAEDLLNKALKEDQGLYSEKTVSIFLEMLTYLPLAITQALSFMKANETCLERYVELFKETRQSMMELLHEDFHDPNRDKQSRNAIVHTWQISFQRIKREYQLAAEYLDFSACIAPQDIPRSVFPQATSSVEQDKALGTLTAYAFLNEGVGKGYYDVHNLVHHVMQNRMRDTGRWIGTAQKVIKRLTELIPPGGHEQAKEYPPYLLHGQYTADIPEIVNEERTVELLDNVGRCYFSLGEYSHAVSTHRDVLKRRERTIGSKDTNTLISMNQLGLALLSQGDCVEAGEWHQRVLGLRKEILGADHPSTLTSMANLASTYWSQGRLDAAEKLDVEVMETRKQKLGADHPDTLTGMANLASTYRNQGRLDAAEKLFLEVIETRKQKLGADHPHTLTSMANLAFTWKCQSRYMEAVGLMQECVGRRRVVLGTYHPDYIFSLKTLDTWTLAHTEVTRLH</sequence>
<keyword evidence="5" id="KW-1185">Reference proteome</keyword>
<evidence type="ECO:0000313" key="4">
    <source>
        <dbReference type="EMBL" id="KAH6646181.1"/>
    </source>
</evidence>
<dbReference type="Pfam" id="PF13424">
    <property type="entry name" value="TPR_12"/>
    <property type="match status" value="1"/>
</dbReference>